<name>M0MPV0_9EURY</name>
<accession>M0MPV0</accession>
<feature type="domain" description="Transcriptional regulator TbsP N-terminal" evidence="1">
    <location>
        <begin position="2"/>
        <end position="133"/>
    </location>
</feature>
<dbReference type="Proteomes" id="UP000011625">
    <property type="component" value="Unassembled WGS sequence"/>
</dbReference>
<keyword evidence="4" id="KW-1185">Reference proteome</keyword>
<evidence type="ECO:0000259" key="2">
    <source>
        <dbReference type="Pfam" id="PF23336"/>
    </source>
</evidence>
<dbReference type="Pfam" id="PF23336">
    <property type="entry name" value="HTH_TbsP_C"/>
    <property type="match status" value="1"/>
</dbReference>
<comment type="caution">
    <text evidence="3">The sequence shown here is derived from an EMBL/GenBank/DDBJ whole genome shotgun (WGS) entry which is preliminary data.</text>
</comment>
<dbReference type="Pfam" id="PF19138">
    <property type="entry name" value="TbsP_N"/>
    <property type="match status" value="1"/>
</dbReference>
<dbReference type="NCBIfam" id="NF047393">
    <property type="entry name" value="TransRegTbspHalo"/>
    <property type="match status" value="1"/>
</dbReference>
<dbReference type="AlphaFoldDB" id="M0MPV0"/>
<gene>
    <name evidence="3" type="ORF">C450_20491</name>
</gene>
<dbReference type="EMBL" id="AOME01000108">
    <property type="protein sequence ID" value="EMA47737.1"/>
    <property type="molecule type" value="Genomic_DNA"/>
</dbReference>
<evidence type="ECO:0000259" key="1">
    <source>
        <dbReference type="Pfam" id="PF19138"/>
    </source>
</evidence>
<dbReference type="InterPro" id="IPR043859">
    <property type="entry name" value="TbsP-like_N"/>
</dbReference>
<protein>
    <submittedName>
        <fullName evidence="3">Uncharacterized protein</fullName>
    </submittedName>
</protein>
<proteinExistence type="predicted"/>
<reference evidence="3 4" key="1">
    <citation type="journal article" date="2014" name="PLoS Genet.">
        <title>Phylogenetically driven sequencing of extremely halophilic archaea reveals strategies for static and dynamic osmo-response.</title>
        <authorList>
            <person name="Becker E.A."/>
            <person name="Seitzer P.M."/>
            <person name="Tritt A."/>
            <person name="Larsen D."/>
            <person name="Krusor M."/>
            <person name="Yao A.I."/>
            <person name="Wu D."/>
            <person name="Madern D."/>
            <person name="Eisen J.A."/>
            <person name="Darling A.E."/>
            <person name="Facciotti M.T."/>
        </authorList>
    </citation>
    <scope>NUCLEOTIDE SEQUENCE [LARGE SCALE GENOMIC DNA]</scope>
    <source>
        <strain evidence="3 4">DSM 8989</strain>
    </source>
</reference>
<feature type="domain" description="Transcriptional regulator TbsP-like C-terminal" evidence="2">
    <location>
        <begin position="135"/>
        <end position="254"/>
    </location>
</feature>
<dbReference type="InterPro" id="IPR056163">
    <property type="entry name" value="TbsP_C"/>
</dbReference>
<organism evidence="3 4">
    <name type="scientific">Halococcus salifodinae DSM 8989</name>
    <dbReference type="NCBI Taxonomy" id="1227456"/>
    <lineage>
        <taxon>Archaea</taxon>
        <taxon>Methanobacteriati</taxon>
        <taxon>Methanobacteriota</taxon>
        <taxon>Stenosarchaea group</taxon>
        <taxon>Halobacteria</taxon>
        <taxon>Halobacteriales</taxon>
        <taxon>Halococcaceae</taxon>
        <taxon>Halococcus</taxon>
    </lineage>
</organism>
<evidence type="ECO:0000313" key="3">
    <source>
        <dbReference type="EMBL" id="EMA47737.1"/>
    </source>
</evidence>
<dbReference type="PATRIC" id="fig|1227456.3.peg.4136"/>
<sequence>MFRAVLPEEVSEILGVGFDEDSVEELIEILRALDDPPRVRLLAAESVLKWLRSDFVLASTAADLIAAETLSVRTTDEPFENMLVVTDEEVVSVVPAGETVAGLVSDDSEFVDATRNRWASAWETGEEFGLRTPAHSQVADSLTAEFGADVESDFEEMVGALATTRSAESSLDEVDVSVLVAAKHEEMLYDVSKWGERVGVASKATFSRAKNHLEERGLIETEKVPIDVGRPRQRLLLGDERLREADAEELVSVATSLLSTTGS</sequence>
<evidence type="ECO:0000313" key="4">
    <source>
        <dbReference type="Proteomes" id="UP000011625"/>
    </source>
</evidence>